<protein>
    <submittedName>
        <fullName evidence="5">GRIP domain-containing protein</fullName>
    </submittedName>
</protein>
<reference evidence="3 4" key="2">
    <citation type="submission" date="2018-11" db="EMBL/GenBank/DDBJ databases">
        <authorList>
            <consortium name="Pathogen Informatics"/>
        </authorList>
    </citation>
    <scope>NUCLEOTIDE SEQUENCE [LARGE SCALE GENOMIC DNA]</scope>
</reference>
<feature type="coiled-coil region" evidence="1">
    <location>
        <begin position="964"/>
        <end position="998"/>
    </location>
</feature>
<evidence type="ECO:0000313" key="5">
    <source>
        <dbReference type="WBParaSite" id="HDID_0000835801-mRNA-1"/>
    </source>
</evidence>
<feature type="compositionally biased region" description="Basic and acidic residues" evidence="2">
    <location>
        <begin position="1644"/>
        <end position="1655"/>
    </location>
</feature>
<dbReference type="GO" id="GO:0032982">
    <property type="term" value="C:myosin filament"/>
    <property type="evidence" value="ECO:0007669"/>
    <property type="project" value="TreeGrafter"/>
</dbReference>
<proteinExistence type="predicted"/>
<dbReference type="GO" id="GO:0016460">
    <property type="term" value="C:myosin II complex"/>
    <property type="evidence" value="ECO:0007669"/>
    <property type="project" value="TreeGrafter"/>
</dbReference>
<feature type="region of interest" description="Disordered" evidence="2">
    <location>
        <begin position="1707"/>
        <end position="1735"/>
    </location>
</feature>
<dbReference type="OrthoDB" id="6249200at2759"/>
<feature type="region of interest" description="Disordered" evidence="2">
    <location>
        <begin position="1604"/>
        <end position="1667"/>
    </location>
</feature>
<dbReference type="GO" id="GO:0051015">
    <property type="term" value="F:actin filament binding"/>
    <property type="evidence" value="ECO:0007669"/>
    <property type="project" value="TreeGrafter"/>
</dbReference>
<dbReference type="WBParaSite" id="HDID_0000835801-mRNA-1">
    <property type="protein sequence ID" value="HDID_0000835801-mRNA-1"/>
    <property type="gene ID" value="HDID_0000835801"/>
</dbReference>
<accession>A0A0R3SSQ8</accession>
<sequence>MSRKVPNPENNMLSNSESFLSESVPSSRSPLLPLQNVIPSPDVSKTKLVSDIRLLSLKVNELQNYNDDIENEKRELLQIKSENENKIALLEEKCRLKDRELNEIRDFCSELEIIRGDYERTKNELDRITNALKNAQEVAQTVELLEKENDELLRENSKFQSRIKVLESNVEELKAEVGYKPMYEQVREALATAEKTLADLLKENERARELSEAEALDLNGRSHSTPWSKISRAKCTCTCHHNSATPSQQLSDMAMRRFSTISNFDLPSLGNITPTRSNERQSLGDPSVIDVSLWRDFRTGPNPQDISGECLGEVMAQDAKIQELQIQLDEARFEVDRLNEEISTLTSQNSDLINDHKAVLEELEMKLTNLESVKQALESELDLKCVVLNEANGRINTLLAENKLISDDLDQVKEKSEEVQGELYGVKVRLNETCSEIDRLKEEISTLNAQKSDLVSEHKLALNELELKFLNLESAKQTLEYELEQKCAALNKANEERNTFLVENRTLSDNLKKFKEENETRFDSLEFQLCEARSNCNRLVEQITSLTNQNSFLVNEHAFKFEEFQSKVKDLESEKANLQSELDEKCAAVSEANSHMEKLFNKNKTLTENLNEAMEKSQQVNEELDRIKVQLQGVTAEKIVLSEKIAQLVEQEKISTAANCEAAEKLSDKQQELQALQDTSNQLIAALKMKVSSLEKELSECQDKLESSEAHRMELLERIDFIQNNEVEVETREKELVQQLTLSKTTIDDLSAINQKLSIDLEDKVSLIEHLKSERTDMINEKTAALEREGSLKAELLHAQKDIAQLTNELNEASNCAMHIDKLESSLRTRDSHVSVLNQLIQDHEATITILRDEKTSLESSIETLKLDLVSKASILDITVKERDEIREDLAKRLQEFNEEKDCLLTRLRDLDSHLESQNKESTKLSEKFKLVEQEFKDCLKELSLKEGEITSLKAALANHITGKTNLQEALNETNSLADSLQEEIVSLNIQVTKMRKEASRREQEVIILETEKSALAEKLEIQATELMNKETEMISLRDQLSLLTANQERLVNLNSELESGRAKLEAELVSSQQRYTDNRVKTLKRQLSVIRGEHMDTEQSLAEAKKNASLAEMHRQVAENETARLNKLVNILQKRLDTITEERMACEERAASEAVRCRQLEGTLNEKEVVIEGLRHQLDQLDIQRKSAQEKEASTLREYLKSRAAQDEAERRLAMLESRSTLNTTEQRHSYYSLDQFANQNTSLVGEFIQPPLVRRRHSEGKVNRATKNPPPSVDLDKSTQVKSNLFEKVVENTDQSPLLEERFPMLIEDLKFRTPVPPNFQEISAGGTARMNEVTIHDVTFVSCLEEPIYGTPLPVPSRSPILHFIEDANVTLCTPMTAQQTDPFSGMQSQVGPVKPQECTRSPMNVADVAEFPVQVAEDQSAPCFTSGIEENALELILCSLSAASNTITTTTNSLTVVSDLENWPPYNSCTAPLSPKARRADVFFTVPTPFEFHYRRLRRFMIAPGAEEDLDVSSSNLEEKSLLNAKSRNTIHSTREETSKHQLITVNEKKVDIVKPASVQSATARLGTPLPNGARGDPLIVEEADRDEINSRIRLFKSRTVQSKTRPVSMTEQSDDSSSWSISRPAKLARFRSFQNIPDNDPRLHASDKKSSRAGPPVSFNRFKHRFGIHGNKNKTSDTSITTITTTTTESVSGMRESVENILTKEDSSKRKKHPKVSPPLSKFHKLTVNR</sequence>
<feature type="compositionally biased region" description="Polar residues" evidence="2">
    <location>
        <begin position="1604"/>
        <end position="1616"/>
    </location>
</feature>
<feature type="coiled-coil region" evidence="1">
    <location>
        <begin position="561"/>
        <end position="637"/>
    </location>
</feature>
<feature type="coiled-coil region" evidence="1">
    <location>
        <begin position="666"/>
        <end position="725"/>
    </location>
</feature>
<evidence type="ECO:0000313" key="3">
    <source>
        <dbReference type="EMBL" id="VDL60674.1"/>
    </source>
</evidence>
<gene>
    <name evidence="3" type="ORF">HDID_LOCUS8356</name>
</gene>
<feature type="coiled-coil region" evidence="1">
    <location>
        <begin position="789"/>
        <end position="816"/>
    </location>
</feature>
<evidence type="ECO:0000313" key="4">
    <source>
        <dbReference type="Proteomes" id="UP000274504"/>
    </source>
</evidence>
<feature type="coiled-coil region" evidence="1">
    <location>
        <begin position="52"/>
        <end position="210"/>
    </location>
</feature>
<name>A0A0R3SSQ8_HYMDI</name>
<feature type="coiled-coil region" evidence="1">
    <location>
        <begin position="1027"/>
        <end position="1075"/>
    </location>
</feature>
<dbReference type="EMBL" id="UYSG01011066">
    <property type="protein sequence ID" value="VDL60674.1"/>
    <property type="molecule type" value="Genomic_DNA"/>
</dbReference>
<evidence type="ECO:0000256" key="2">
    <source>
        <dbReference type="SAM" id="MobiDB-lite"/>
    </source>
</evidence>
<feature type="coiled-coil region" evidence="1">
    <location>
        <begin position="1102"/>
        <end position="1192"/>
    </location>
</feature>
<keyword evidence="1" id="KW-0175">Coiled coil</keyword>
<organism evidence="5">
    <name type="scientific">Hymenolepis diminuta</name>
    <name type="common">Rat tapeworm</name>
    <dbReference type="NCBI Taxonomy" id="6216"/>
    <lineage>
        <taxon>Eukaryota</taxon>
        <taxon>Metazoa</taxon>
        <taxon>Spiralia</taxon>
        <taxon>Lophotrochozoa</taxon>
        <taxon>Platyhelminthes</taxon>
        <taxon>Cestoda</taxon>
        <taxon>Eucestoda</taxon>
        <taxon>Cyclophyllidea</taxon>
        <taxon>Hymenolepididae</taxon>
        <taxon>Hymenolepis</taxon>
    </lineage>
</organism>
<feature type="compositionally biased region" description="Low complexity" evidence="2">
    <location>
        <begin position="9"/>
        <end position="25"/>
    </location>
</feature>
<dbReference type="PANTHER" id="PTHR45615">
    <property type="entry name" value="MYOSIN HEAVY CHAIN, NON-MUSCLE"/>
    <property type="match status" value="1"/>
</dbReference>
<dbReference type="Proteomes" id="UP000274504">
    <property type="component" value="Unassembled WGS sequence"/>
</dbReference>
<dbReference type="GO" id="GO:0005737">
    <property type="term" value="C:cytoplasm"/>
    <property type="evidence" value="ECO:0007669"/>
    <property type="project" value="TreeGrafter"/>
</dbReference>
<dbReference type="PANTHER" id="PTHR45615:SF40">
    <property type="entry name" value="MYOSIN HEAVY CHAIN, NON-MUSCLE"/>
    <property type="match status" value="1"/>
</dbReference>
<feature type="coiled-coil region" evidence="1">
    <location>
        <begin position="314"/>
        <end position="496"/>
    </location>
</feature>
<dbReference type="GO" id="GO:0000146">
    <property type="term" value="F:microfilament motor activity"/>
    <property type="evidence" value="ECO:0007669"/>
    <property type="project" value="TreeGrafter"/>
</dbReference>
<reference evidence="5" key="1">
    <citation type="submission" date="2016-04" db="UniProtKB">
        <authorList>
            <consortium name="WormBaseParasite"/>
        </authorList>
    </citation>
    <scope>IDENTIFICATION</scope>
</reference>
<feature type="coiled-coil region" evidence="1">
    <location>
        <begin position="841"/>
        <end position="935"/>
    </location>
</feature>
<feature type="region of interest" description="Disordered" evidence="2">
    <location>
        <begin position="1"/>
        <end position="25"/>
    </location>
</feature>
<evidence type="ECO:0000256" key="1">
    <source>
        <dbReference type="SAM" id="Coils"/>
    </source>
</evidence>
<feature type="region of interest" description="Disordered" evidence="2">
    <location>
        <begin position="1257"/>
        <end position="1279"/>
    </location>
</feature>
<dbReference type="STRING" id="6216.A0A0R3SSQ8"/>